<keyword evidence="6" id="KW-0498">Mitosis</keyword>
<dbReference type="STRING" id="45607.A0A2T0FBM5"/>
<evidence type="ECO:0000259" key="12">
    <source>
        <dbReference type="PROSITE" id="PS51793"/>
    </source>
</evidence>
<dbReference type="GO" id="GO:0007059">
    <property type="term" value="P:chromosome segregation"/>
    <property type="evidence" value="ECO:0007669"/>
    <property type="project" value="TreeGrafter"/>
</dbReference>
<comment type="similarity">
    <text evidence="11">Belongs to the yippee family.</text>
</comment>
<keyword evidence="10" id="KW-0137">Centromere</keyword>
<organism evidence="13 14">
    <name type="scientific">Wickerhamiella sorbophila</name>
    <dbReference type="NCBI Taxonomy" id="45607"/>
    <lineage>
        <taxon>Eukaryota</taxon>
        <taxon>Fungi</taxon>
        <taxon>Dikarya</taxon>
        <taxon>Ascomycota</taxon>
        <taxon>Saccharomycotina</taxon>
        <taxon>Dipodascomycetes</taxon>
        <taxon>Dipodascales</taxon>
        <taxon>Trichomonascaceae</taxon>
        <taxon>Wickerhamiella</taxon>
    </lineage>
</organism>
<name>A0A2T0FBM5_9ASCO</name>
<comment type="subcellular location">
    <subcellularLocation>
        <location evidence="2">Chromosome</location>
        <location evidence="2">Centromere</location>
    </subcellularLocation>
    <subcellularLocation>
        <location evidence="1">Nucleus</location>
    </subcellularLocation>
</comment>
<evidence type="ECO:0000256" key="3">
    <source>
        <dbReference type="ARBA" id="ARBA00022454"/>
    </source>
</evidence>
<gene>
    <name evidence="13" type="ORF">B9G98_00032</name>
</gene>
<dbReference type="OrthoDB" id="9926299at2759"/>
<evidence type="ECO:0000313" key="14">
    <source>
        <dbReference type="Proteomes" id="UP000238350"/>
    </source>
</evidence>
<evidence type="ECO:0000256" key="9">
    <source>
        <dbReference type="ARBA" id="ARBA00023306"/>
    </source>
</evidence>
<dbReference type="GeneID" id="36513781"/>
<dbReference type="RefSeq" id="XP_024662358.1">
    <property type="nucleotide sequence ID" value="XM_024806590.1"/>
</dbReference>
<keyword evidence="8" id="KW-0539">Nucleus</keyword>
<evidence type="ECO:0000256" key="2">
    <source>
        <dbReference type="ARBA" id="ARBA00004584"/>
    </source>
</evidence>
<accession>A0A2T0FBM5</accession>
<sequence length="119" mass="13368">MFVVFQCRHCDAIVGDATDWLKAVKDIDSIALGNITEGSVYVEKEPVRVTSQFRIDRGAEYLPLHCSKCDAVLGLYYLSTGRFDDDLRNSYLLHISELKSYQIPVLRMPSVDPGSPQKA</sequence>
<dbReference type="PANTHER" id="PTHR16431">
    <property type="entry name" value="NEUROGENIC PROTEIN MASTERMIND"/>
    <property type="match status" value="1"/>
</dbReference>
<feature type="domain" description="Mis18" evidence="12">
    <location>
        <begin position="2"/>
        <end position="103"/>
    </location>
</feature>
<evidence type="ECO:0000256" key="1">
    <source>
        <dbReference type="ARBA" id="ARBA00004123"/>
    </source>
</evidence>
<evidence type="ECO:0000256" key="8">
    <source>
        <dbReference type="ARBA" id="ARBA00023242"/>
    </source>
</evidence>
<keyword evidence="3" id="KW-0158">Chromosome</keyword>
<keyword evidence="7" id="KW-0862">Zinc</keyword>
<dbReference type="GO" id="GO:0051301">
    <property type="term" value="P:cell division"/>
    <property type="evidence" value="ECO:0007669"/>
    <property type="project" value="UniProtKB-KW"/>
</dbReference>
<reference evidence="13 14" key="1">
    <citation type="submission" date="2017-04" db="EMBL/GenBank/DDBJ databases">
        <title>Genome sequencing of [Candida] sorbophila.</title>
        <authorList>
            <person name="Ahn J.O."/>
        </authorList>
    </citation>
    <scope>NUCLEOTIDE SEQUENCE [LARGE SCALE GENOMIC DNA]</scope>
    <source>
        <strain evidence="13 14">DS02</strain>
    </source>
</reference>
<keyword evidence="5" id="KW-0479">Metal-binding</keyword>
<dbReference type="PANTHER" id="PTHR16431:SF1">
    <property type="entry name" value="NEUROGENIC PROTEIN MASTERMIND"/>
    <property type="match status" value="1"/>
</dbReference>
<dbReference type="GO" id="GO:0034080">
    <property type="term" value="P:CENP-A containing chromatin assembly"/>
    <property type="evidence" value="ECO:0007669"/>
    <property type="project" value="TreeGrafter"/>
</dbReference>
<keyword evidence="4" id="KW-0132">Cell division</keyword>
<evidence type="ECO:0000256" key="6">
    <source>
        <dbReference type="ARBA" id="ARBA00022776"/>
    </source>
</evidence>
<keyword evidence="9" id="KW-0131">Cell cycle</keyword>
<evidence type="ECO:0000313" key="13">
    <source>
        <dbReference type="EMBL" id="PRT52412.1"/>
    </source>
</evidence>
<evidence type="ECO:0000256" key="7">
    <source>
        <dbReference type="ARBA" id="ARBA00022833"/>
    </source>
</evidence>
<evidence type="ECO:0000256" key="10">
    <source>
        <dbReference type="ARBA" id="ARBA00023328"/>
    </source>
</evidence>
<dbReference type="GO" id="GO:0000785">
    <property type="term" value="C:chromatin"/>
    <property type="evidence" value="ECO:0007669"/>
    <property type="project" value="TreeGrafter"/>
</dbReference>
<proteinExistence type="inferred from homology"/>
<dbReference type="InterPro" id="IPR034752">
    <property type="entry name" value="Mis18"/>
</dbReference>
<comment type="caution">
    <text evidence="13">The sequence shown here is derived from an EMBL/GenBank/DDBJ whole genome shotgun (WGS) entry which is preliminary data.</text>
</comment>
<keyword evidence="14" id="KW-1185">Reference proteome</keyword>
<dbReference type="Proteomes" id="UP000238350">
    <property type="component" value="Unassembled WGS sequence"/>
</dbReference>
<dbReference type="GO" id="GO:0000775">
    <property type="term" value="C:chromosome, centromeric region"/>
    <property type="evidence" value="ECO:0007669"/>
    <property type="project" value="UniProtKB-SubCell"/>
</dbReference>
<dbReference type="AlphaFoldDB" id="A0A2T0FBM5"/>
<dbReference type="PROSITE" id="PS51793">
    <property type="entry name" value="MIS18"/>
    <property type="match status" value="1"/>
</dbReference>
<dbReference type="Pfam" id="PF03226">
    <property type="entry name" value="Yippee-Mis18"/>
    <property type="match status" value="1"/>
</dbReference>
<dbReference type="InterPro" id="IPR004910">
    <property type="entry name" value="Yippee/Mis18/Cereblon"/>
</dbReference>
<protein>
    <recommendedName>
        <fullName evidence="11">Protein yippee-like</fullName>
    </recommendedName>
</protein>
<dbReference type="GO" id="GO:0005634">
    <property type="term" value="C:nucleus"/>
    <property type="evidence" value="ECO:0007669"/>
    <property type="project" value="UniProtKB-SubCell"/>
</dbReference>
<dbReference type="GO" id="GO:0046872">
    <property type="term" value="F:metal ion binding"/>
    <property type="evidence" value="ECO:0007669"/>
    <property type="project" value="UniProtKB-KW"/>
</dbReference>
<evidence type="ECO:0000256" key="11">
    <source>
        <dbReference type="RuleBase" id="RU110713"/>
    </source>
</evidence>
<dbReference type="EMBL" id="NDIQ01000001">
    <property type="protein sequence ID" value="PRT52412.1"/>
    <property type="molecule type" value="Genomic_DNA"/>
</dbReference>
<evidence type="ECO:0000256" key="5">
    <source>
        <dbReference type="ARBA" id="ARBA00022723"/>
    </source>
</evidence>
<evidence type="ECO:0000256" key="4">
    <source>
        <dbReference type="ARBA" id="ARBA00022618"/>
    </source>
</evidence>